<accession>A0A815JDR6</accession>
<gene>
    <name evidence="4" type="ORF">FNK824_LOCUS15525</name>
    <name evidence="5" type="ORF">OTI717_LOCUS27420</name>
    <name evidence="1" type="ORF">RFH988_LOCUS30728</name>
    <name evidence="2" type="ORF">SEV965_LOCUS30258</name>
    <name evidence="3" type="ORF">ZHD862_LOCUS32772</name>
</gene>
<dbReference type="Proteomes" id="UP000663874">
    <property type="component" value="Unassembled WGS sequence"/>
</dbReference>
<dbReference type="Proteomes" id="UP000663889">
    <property type="component" value="Unassembled WGS sequence"/>
</dbReference>
<dbReference type="Proteomes" id="UP000663864">
    <property type="component" value="Unassembled WGS sequence"/>
</dbReference>
<organism evidence="2 6">
    <name type="scientific">Rotaria sordida</name>
    <dbReference type="NCBI Taxonomy" id="392033"/>
    <lineage>
        <taxon>Eukaryota</taxon>
        <taxon>Metazoa</taxon>
        <taxon>Spiralia</taxon>
        <taxon>Gnathifera</taxon>
        <taxon>Rotifera</taxon>
        <taxon>Eurotatoria</taxon>
        <taxon>Bdelloidea</taxon>
        <taxon>Philodinida</taxon>
        <taxon>Philodinidae</taxon>
        <taxon>Rotaria</taxon>
    </lineage>
</organism>
<dbReference type="SUPFAM" id="SSF51182">
    <property type="entry name" value="RmlC-like cupins"/>
    <property type="match status" value="1"/>
</dbReference>
<evidence type="ECO:0000313" key="4">
    <source>
        <dbReference type="EMBL" id="CAF3810262.1"/>
    </source>
</evidence>
<reference evidence="2" key="1">
    <citation type="submission" date="2021-02" db="EMBL/GenBank/DDBJ databases">
        <authorList>
            <person name="Nowell W R."/>
        </authorList>
    </citation>
    <scope>NUCLEOTIDE SEQUENCE</scope>
</reference>
<evidence type="ECO:0000313" key="2">
    <source>
        <dbReference type="EMBL" id="CAF1378007.1"/>
    </source>
</evidence>
<dbReference type="Gene3D" id="2.60.120.10">
    <property type="entry name" value="Jelly Rolls"/>
    <property type="match status" value="1"/>
</dbReference>
<evidence type="ECO:0000313" key="6">
    <source>
        <dbReference type="Proteomes" id="UP000663889"/>
    </source>
</evidence>
<proteinExistence type="predicted"/>
<dbReference type="AlphaFoldDB" id="A0A815JDR6"/>
<evidence type="ECO:0000313" key="1">
    <source>
        <dbReference type="EMBL" id="CAF1320420.1"/>
    </source>
</evidence>
<evidence type="ECO:0000313" key="3">
    <source>
        <dbReference type="EMBL" id="CAF1393985.1"/>
    </source>
</evidence>
<dbReference type="EMBL" id="CAJNOO010003140">
    <property type="protein sequence ID" value="CAF1320420.1"/>
    <property type="molecule type" value="Genomic_DNA"/>
</dbReference>
<evidence type="ECO:0008006" key="7">
    <source>
        <dbReference type="Google" id="ProtNLM"/>
    </source>
</evidence>
<dbReference type="Proteomes" id="UP000663882">
    <property type="component" value="Unassembled WGS sequence"/>
</dbReference>
<evidence type="ECO:0000313" key="5">
    <source>
        <dbReference type="EMBL" id="CAF3970718.1"/>
    </source>
</evidence>
<dbReference type="Proteomes" id="UP000663823">
    <property type="component" value="Unassembled WGS sequence"/>
</dbReference>
<dbReference type="EMBL" id="CAJOAX010006106">
    <property type="protein sequence ID" value="CAF3970718.1"/>
    <property type="molecule type" value="Genomic_DNA"/>
</dbReference>
<dbReference type="InterPro" id="IPR011051">
    <property type="entry name" value="RmlC_Cupin_sf"/>
</dbReference>
<protein>
    <recommendedName>
        <fullName evidence="7">ChrR-like cupin domain-containing protein</fullName>
    </recommendedName>
</protein>
<comment type="caution">
    <text evidence="2">The sequence shown here is derived from an EMBL/GenBank/DDBJ whole genome shotgun (WGS) entry which is preliminary data.</text>
</comment>
<dbReference type="EMBL" id="CAJNOU010003224">
    <property type="protein sequence ID" value="CAF1378007.1"/>
    <property type="molecule type" value="Genomic_DNA"/>
</dbReference>
<sequence>MQNMYMNNREFYQPNLPSFPLCESKEICITQLSPETSIQTWPCGFNTGNDIITHTFHEEVYILEGAITDLSLGQTFGKGYHAWRNPGMKHGPYQADQNFGCQMLVIVRNPNRLSDSR</sequence>
<name>A0A815JDR6_9BILA</name>
<dbReference type="OrthoDB" id="9970537at2759"/>
<dbReference type="InterPro" id="IPR014710">
    <property type="entry name" value="RmlC-like_jellyroll"/>
</dbReference>
<dbReference type="EMBL" id="CAJOBE010002256">
    <property type="protein sequence ID" value="CAF3810262.1"/>
    <property type="molecule type" value="Genomic_DNA"/>
</dbReference>
<dbReference type="EMBL" id="CAJNOT010003645">
    <property type="protein sequence ID" value="CAF1393985.1"/>
    <property type="molecule type" value="Genomic_DNA"/>
</dbReference>